<evidence type="ECO:0000313" key="4">
    <source>
        <dbReference type="EMBL" id="OBR66422.1"/>
    </source>
</evidence>
<keyword evidence="5" id="KW-1185">Reference proteome</keyword>
<dbReference type="AlphaFoldDB" id="A0A1A5YLB4"/>
<evidence type="ECO:0000256" key="1">
    <source>
        <dbReference type="ARBA" id="ARBA00022857"/>
    </source>
</evidence>
<name>A0A1A5YLB4_9BACL</name>
<keyword evidence="1" id="KW-0521">NADP</keyword>
<dbReference type="RefSeq" id="WP_068682139.1">
    <property type="nucleotide sequence ID" value="NZ_LYPA01000047.1"/>
</dbReference>
<dbReference type="GO" id="GO:0005737">
    <property type="term" value="C:cytoplasm"/>
    <property type="evidence" value="ECO:0007669"/>
    <property type="project" value="TreeGrafter"/>
</dbReference>
<comment type="similarity">
    <text evidence="3">Belongs to the short-chain dehydrogenases/reductases (SDR) family.</text>
</comment>
<dbReference type="GO" id="GO:0016491">
    <property type="term" value="F:oxidoreductase activity"/>
    <property type="evidence" value="ECO:0007669"/>
    <property type="project" value="UniProtKB-KW"/>
</dbReference>
<dbReference type="EMBL" id="LYPA01000047">
    <property type="protein sequence ID" value="OBR66422.1"/>
    <property type="molecule type" value="Genomic_DNA"/>
</dbReference>
<evidence type="ECO:0000313" key="5">
    <source>
        <dbReference type="Proteomes" id="UP000092024"/>
    </source>
</evidence>
<dbReference type="PANTHER" id="PTHR43544">
    <property type="entry name" value="SHORT-CHAIN DEHYDROGENASE/REDUCTASE"/>
    <property type="match status" value="1"/>
</dbReference>
<organism evidence="4 5">
    <name type="scientific">Paenibacillus oryzae</name>
    <dbReference type="NCBI Taxonomy" id="1844972"/>
    <lineage>
        <taxon>Bacteria</taxon>
        <taxon>Bacillati</taxon>
        <taxon>Bacillota</taxon>
        <taxon>Bacilli</taxon>
        <taxon>Bacillales</taxon>
        <taxon>Paenibacillaceae</taxon>
        <taxon>Paenibacillus</taxon>
    </lineage>
</organism>
<keyword evidence="2" id="KW-0560">Oxidoreductase</keyword>
<comment type="caution">
    <text evidence="4">The sequence shown here is derived from an EMBL/GenBank/DDBJ whole genome shotgun (WGS) entry which is preliminary data.</text>
</comment>
<dbReference type="STRING" id="1844972.A7K91_24730"/>
<dbReference type="InterPro" id="IPR051468">
    <property type="entry name" value="Fungal_SecMetab_SDRs"/>
</dbReference>
<proteinExistence type="inferred from homology"/>
<protein>
    <submittedName>
        <fullName evidence="4">Short-chain dehydrogenase</fullName>
    </submittedName>
</protein>
<dbReference type="OrthoDB" id="5786478at2"/>
<dbReference type="InterPro" id="IPR002347">
    <property type="entry name" value="SDR_fam"/>
</dbReference>
<dbReference type="CDD" id="cd05325">
    <property type="entry name" value="carb_red_sniffer_like_SDR_c"/>
    <property type="match status" value="1"/>
</dbReference>
<dbReference type="Proteomes" id="UP000092024">
    <property type="component" value="Unassembled WGS sequence"/>
</dbReference>
<accession>A0A1A5YLB4</accession>
<dbReference type="PANTHER" id="PTHR43544:SF7">
    <property type="entry name" value="NADB-LER2"/>
    <property type="match status" value="1"/>
</dbReference>
<sequence length="232" mass="24531">MNLLITGAGRGLGLQLTREAAERGHTVWAGVRAPASAGKLKELQEKHGDAIRLLTLDVEDEGSIVQAAQELTHQAGVLDGVINNAAVLLGREQKLESVSLEELEQSFRVNLYGPIAVAKYIMPLLRKGEQQAIINISSEAGGFAGAYDGDYGYALSKSGLNMFTAQLHKALTPQGYAVYAVHPGWIRTDMGGASAPGDAGEAAKGILDLIERKVIPPEGAFFINADGSPRAL</sequence>
<gene>
    <name evidence="4" type="ORF">A7K91_24730</name>
</gene>
<dbReference type="PRINTS" id="PR00080">
    <property type="entry name" value="SDRFAMILY"/>
</dbReference>
<evidence type="ECO:0000256" key="2">
    <source>
        <dbReference type="ARBA" id="ARBA00023002"/>
    </source>
</evidence>
<evidence type="ECO:0000256" key="3">
    <source>
        <dbReference type="RuleBase" id="RU000363"/>
    </source>
</evidence>
<dbReference type="InterPro" id="IPR036291">
    <property type="entry name" value="NAD(P)-bd_dom_sf"/>
</dbReference>
<dbReference type="SUPFAM" id="SSF51735">
    <property type="entry name" value="NAD(P)-binding Rossmann-fold domains"/>
    <property type="match status" value="1"/>
</dbReference>
<dbReference type="Pfam" id="PF00106">
    <property type="entry name" value="adh_short"/>
    <property type="match status" value="1"/>
</dbReference>
<reference evidence="4 5" key="1">
    <citation type="submission" date="2016-05" db="EMBL/GenBank/DDBJ databases">
        <title>Paenibacillus oryzae. sp. nov., isolated from the rice root.</title>
        <authorList>
            <person name="Zhang J."/>
            <person name="Zhang X."/>
        </authorList>
    </citation>
    <scope>NUCLEOTIDE SEQUENCE [LARGE SCALE GENOMIC DNA]</scope>
    <source>
        <strain evidence="4 5">1DrF-4</strain>
    </source>
</reference>
<dbReference type="Gene3D" id="3.40.50.720">
    <property type="entry name" value="NAD(P)-binding Rossmann-like Domain"/>
    <property type="match status" value="1"/>
</dbReference>
<dbReference type="PRINTS" id="PR00081">
    <property type="entry name" value="GDHRDH"/>
</dbReference>